<proteinExistence type="predicted"/>
<comment type="caution">
    <text evidence="2">The sequence shown here is derived from an EMBL/GenBank/DDBJ whole genome shotgun (WGS) entry which is preliminary data.</text>
</comment>
<reference evidence="2" key="1">
    <citation type="submission" date="2022-12" db="EMBL/GenBank/DDBJ databases">
        <title>Bacterial isolates from different developmental stages of Nematostella vectensis.</title>
        <authorList>
            <person name="Fraune S."/>
        </authorList>
    </citation>
    <scope>NUCLEOTIDE SEQUENCE</scope>
    <source>
        <strain evidence="2">G21630-S1</strain>
    </source>
</reference>
<dbReference type="EMBL" id="JAPWGY010000001">
    <property type="protein sequence ID" value="MCZ4279247.1"/>
    <property type="molecule type" value="Genomic_DNA"/>
</dbReference>
<evidence type="ECO:0000259" key="1">
    <source>
        <dbReference type="Pfam" id="PF03435"/>
    </source>
</evidence>
<feature type="domain" description="Saccharopine dehydrogenase NADP binding" evidence="1">
    <location>
        <begin position="5"/>
        <end position="114"/>
    </location>
</feature>
<dbReference type="RefSeq" id="WP_269421459.1">
    <property type="nucleotide sequence ID" value="NZ_JAPWGY010000001.1"/>
</dbReference>
<dbReference type="InterPro" id="IPR005097">
    <property type="entry name" value="Sacchrp_dh_NADP-bd"/>
</dbReference>
<dbReference type="InterPro" id="IPR036291">
    <property type="entry name" value="NAD(P)-bd_dom_sf"/>
</dbReference>
<gene>
    <name evidence="2" type="ORF">O4H49_00570</name>
</gene>
<keyword evidence="3" id="KW-1185">Reference proteome</keyword>
<dbReference type="PANTHER" id="PTHR43796">
    <property type="entry name" value="CARBOXYNORSPERMIDINE SYNTHASE"/>
    <property type="match status" value="1"/>
</dbReference>
<name>A0ABT4LDR8_9PROT</name>
<accession>A0ABT4LDR8</accession>
<dbReference type="Gene3D" id="3.40.50.720">
    <property type="entry name" value="NAD(P)-binding Rossmann-like Domain"/>
    <property type="match status" value="1"/>
</dbReference>
<evidence type="ECO:0000313" key="3">
    <source>
        <dbReference type="Proteomes" id="UP001069802"/>
    </source>
</evidence>
<organism evidence="2 3">
    <name type="scientific">Kiloniella laminariae</name>
    <dbReference type="NCBI Taxonomy" id="454162"/>
    <lineage>
        <taxon>Bacteria</taxon>
        <taxon>Pseudomonadati</taxon>
        <taxon>Pseudomonadota</taxon>
        <taxon>Alphaproteobacteria</taxon>
        <taxon>Rhodospirillales</taxon>
        <taxon>Kiloniellaceae</taxon>
        <taxon>Kiloniella</taxon>
    </lineage>
</organism>
<dbReference type="PANTHER" id="PTHR43796:SF2">
    <property type="entry name" value="CARBOXYNORSPERMIDINE SYNTHASE"/>
    <property type="match status" value="1"/>
</dbReference>
<dbReference type="Pfam" id="PF03435">
    <property type="entry name" value="Sacchrp_dh_NADP"/>
    <property type="match status" value="1"/>
</dbReference>
<sequence>MQQPILILGGYGNFGKRIATALTNGRTAAPLPVIITGRDADKAAALVRELPPGMASFACFDAFTDLDQKLAQLKPAVVINTCGPFQDSDYSIPQCCIKHAIPYIDLADGRDFVTGITSLDAEARDNKVPVISGASTVPGLSSAVIEHFSDAFSVIENCTYGISPGQKAERGLATTRGILGYAGKILKPAVCQKIPRYGWQNIFRQDFPVLGKRWMANCDIPDLDLFPQKYAIRNLTFSAGLELAPLHLGLWILSWLVRWGLPLKLQKHAELLLRASNYFDRLGTADGGMFFRLSGQDKGGKAHIRSWYIIALDSDGPQIPTIPAIILARKLASQKCDLIGAMPCVGLVSLAEYLKELQPYKIQTYEQ</sequence>
<evidence type="ECO:0000313" key="2">
    <source>
        <dbReference type="EMBL" id="MCZ4279247.1"/>
    </source>
</evidence>
<dbReference type="SUPFAM" id="SSF51735">
    <property type="entry name" value="NAD(P)-binding Rossmann-fold domains"/>
    <property type="match status" value="1"/>
</dbReference>
<protein>
    <submittedName>
        <fullName evidence="2">Saccharopine dehydrogenase NADP-binding domain-containing protein</fullName>
    </submittedName>
</protein>
<dbReference type="Proteomes" id="UP001069802">
    <property type="component" value="Unassembled WGS sequence"/>
</dbReference>